<dbReference type="GO" id="GO:0005737">
    <property type="term" value="C:cytoplasm"/>
    <property type="evidence" value="ECO:0007669"/>
    <property type="project" value="UniProtKB-SubCell"/>
</dbReference>
<dbReference type="NCBIfam" id="TIGR00747">
    <property type="entry name" value="fabH"/>
    <property type="match status" value="1"/>
</dbReference>
<keyword evidence="6 12" id="KW-0276">Fatty acid metabolism</keyword>
<dbReference type="NCBIfam" id="NF006829">
    <property type="entry name" value="PRK09352.1"/>
    <property type="match status" value="1"/>
</dbReference>
<dbReference type="Gene3D" id="3.40.47.10">
    <property type="match status" value="1"/>
</dbReference>
<feature type="domain" description="Beta-ketoacyl-[acyl-carrier-protein] synthase III N-terminal" evidence="14">
    <location>
        <begin position="108"/>
        <end position="185"/>
    </location>
</feature>
<keyword evidence="8 12" id="KW-0275">Fatty acid biosynthesis</keyword>
<comment type="pathway">
    <text evidence="1 12">Lipid metabolism; fatty acid biosynthesis.</text>
</comment>
<feature type="domain" description="Beta-ketoacyl-[acyl-carrier-protein] synthase III C-terminal" evidence="13">
    <location>
        <begin position="235"/>
        <end position="324"/>
    </location>
</feature>
<dbReference type="PANTHER" id="PTHR43091">
    <property type="entry name" value="3-OXOACYL-[ACYL-CARRIER-PROTEIN] SYNTHASE"/>
    <property type="match status" value="1"/>
</dbReference>
<accession>A0A087MKS3</accession>
<evidence type="ECO:0000256" key="2">
    <source>
        <dbReference type="ARBA" id="ARBA00008642"/>
    </source>
</evidence>
<evidence type="ECO:0000256" key="8">
    <source>
        <dbReference type="ARBA" id="ARBA00023160"/>
    </source>
</evidence>
<feature type="active site" evidence="12">
    <location>
        <position position="114"/>
    </location>
</feature>
<keyword evidence="5 12" id="KW-0808">Transferase</keyword>
<organism evidence="15 16">
    <name type="scientific">Arenimonas donghaensis DSM 18148 = HO3-R19</name>
    <dbReference type="NCBI Taxonomy" id="1121014"/>
    <lineage>
        <taxon>Bacteria</taxon>
        <taxon>Pseudomonadati</taxon>
        <taxon>Pseudomonadota</taxon>
        <taxon>Gammaproteobacteria</taxon>
        <taxon>Lysobacterales</taxon>
        <taxon>Lysobacteraceae</taxon>
        <taxon>Arenimonas</taxon>
    </lineage>
</organism>
<evidence type="ECO:0000256" key="7">
    <source>
        <dbReference type="ARBA" id="ARBA00023098"/>
    </source>
</evidence>
<dbReference type="PANTHER" id="PTHR43091:SF1">
    <property type="entry name" value="BETA-KETOACYL-[ACYL-CARRIER-PROTEIN] SYNTHASE III, CHLOROPLASTIC"/>
    <property type="match status" value="1"/>
</dbReference>
<name>A0A087MKS3_9GAMM</name>
<comment type="subunit">
    <text evidence="12">Homodimer.</text>
</comment>
<keyword evidence="12" id="KW-0963">Cytoplasm</keyword>
<feature type="region of interest" description="ACP-binding" evidence="12">
    <location>
        <begin position="252"/>
        <end position="256"/>
    </location>
</feature>
<dbReference type="SUPFAM" id="SSF53901">
    <property type="entry name" value="Thiolase-like"/>
    <property type="match status" value="1"/>
</dbReference>
<dbReference type="CDD" id="cd00830">
    <property type="entry name" value="KAS_III"/>
    <property type="match status" value="1"/>
</dbReference>
<keyword evidence="7 12" id="KW-0443">Lipid metabolism</keyword>
<dbReference type="GO" id="GO:0004315">
    <property type="term" value="F:3-oxoacyl-[acyl-carrier-protein] synthase activity"/>
    <property type="evidence" value="ECO:0007669"/>
    <property type="project" value="InterPro"/>
</dbReference>
<evidence type="ECO:0000313" key="16">
    <source>
        <dbReference type="Proteomes" id="UP000029085"/>
    </source>
</evidence>
<reference evidence="16" key="1">
    <citation type="submission" date="2013-08" db="EMBL/GenBank/DDBJ databases">
        <title>Genome sequencing of Arenimonas donghaensis.</title>
        <authorList>
            <person name="Chen F."/>
            <person name="Wang G."/>
        </authorList>
    </citation>
    <scope>NUCLEOTIDE SEQUENCE [LARGE SCALE GENOMIC DNA]</scope>
    <source>
        <strain evidence="16">HO3-R19</strain>
    </source>
</reference>
<comment type="domain">
    <text evidence="12">The last Arg residue of the ACP-binding site is essential for the weak association between ACP/AcpP and FabH.</text>
</comment>
<comment type="subcellular location">
    <subcellularLocation>
        <location evidence="12">Cytoplasm</location>
    </subcellularLocation>
</comment>
<dbReference type="Proteomes" id="UP000029085">
    <property type="component" value="Unassembled WGS sequence"/>
</dbReference>
<dbReference type="Pfam" id="PF08545">
    <property type="entry name" value="ACP_syn_III"/>
    <property type="match status" value="1"/>
</dbReference>
<evidence type="ECO:0000313" key="15">
    <source>
        <dbReference type="EMBL" id="KFL37476.1"/>
    </source>
</evidence>
<dbReference type="HAMAP" id="MF_01815">
    <property type="entry name" value="FabH"/>
    <property type="match status" value="1"/>
</dbReference>
<evidence type="ECO:0000256" key="10">
    <source>
        <dbReference type="ARBA" id="ARBA00023315"/>
    </source>
</evidence>
<protein>
    <recommendedName>
        <fullName evidence="3 12">Beta-ketoacyl-[acyl-carrier-protein] synthase III</fullName>
        <shortName evidence="12">Beta-ketoacyl-ACP synthase III</shortName>
        <shortName evidence="12">KAS III</shortName>
        <ecNumber evidence="3 12">2.3.1.180</ecNumber>
    </recommendedName>
    <alternativeName>
        <fullName evidence="12">3-oxoacyl-[acyl-carrier-protein] synthase 3</fullName>
    </alternativeName>
    <alternativeName>
        <fullName evidence="12">3-oxoacyl-[acyl-carrier-protein] synthase III</fullName>
    </alternativeName>
</protein>
<evidence type="ECO:0000256" key="3">
    <source>
        <dbReference type="ARBA" id="ARBA00012333"/>
    </source>
</evidence>
<comment type="function">
    <text evidence="12">Catalyzes the condensation reaction of fatty acid synthesis by the addition to an acyl acceptor of two carbons from malonyl-ACP. Catalyzes the first condensation reaction which initiates fatty acid synthesis and may therefore play a role in governing the total rate of fatty acid production. Possesses both acetoacetyl-ACP synthase and acetyl transacylase activities. Its substrate specificity determines the biosynthesis of branched-chain and/or straight-chain of fatty acids.</text>
</comment>
<dbReference type="InterPro" id="IPR004655">
    <property type="entry name" value="FabH"/>
</dbReference>
<dbReference type="InterPro" id="IPR013751">
    <property type="entry name" value="ACP_syn_III_N"/>
</dbReference>
<evidence type="ECO:0000256" key="5">
    <source>
        <dbReference type="ARBA" id="ARBA00022679"/>
    </source>
</evidence>
<evidence type="ECO:0000256" key="9">
    <source>
        <dbReference type="ARBA" id="ARBA00023268"/>
    </source>
</evidence>
<dbReference type="EC" id="2.3.1.180" evidence="3 12"/>
<proteinExistence type="inferred from homology"/>
<evidence type="ECO:0000256" key="11">
    <source>
        <dbReference type="ARBA" id="ARBA00051096"/>
    </source>
</evidence>
<evidence type="ECO:0000256" key="12">
    <source>
        <dbReference type="HAMAP-Rule" id="MF_01815"/>
    </source>
</evidence>
<gene>
    <name evidence="12" type="primary">fabH</name>
    <name evidence="15" type="ORF">N788_09795</name>
</gene>
<feature type="active site" evidence="12">
    <location>
        <position position="281"/>
    </location>
</feature>
<sequence>MAVFSRIAGTGSALPEKVLSNKDLEQFVETTDEWIASRTGIRQRHVVAEGETTADLAERAARAAMEAAGVTADQLDLIVLGTTTPDLIFPSTACLVQHRLGANGCAAFDVNAACSGFIYALSIADAYVRSGMARTVLVIGAETLTRMLDWSDRNTCVLFGDGAGAVVIKADAEAGILSTHLHADGGKKDLLYNPVGVSAGFKPEEKNAGVRVLMTGNEVFKHAVKALDSVVDETLAANGLDKTDLDWLIPHQANLRIIEATAKRLEMPMDRVIVTVHKHGNTSSGSVPLALDEAVRSGKVKRGQLLLLEAFGGGFTWGSALIRY</sequence>
<keyword evidence="4 12" id="KW-0444">Lipid biosynthesis</keyword>
<evidence type="ECO:0000259" key="14">
    <source>
        <dbReference type="Pfam" id="PF08545"/>
    </source>
</evidence>
<reference evidence="15 16" key="2">
    <citation type="journal article" date="2015" name="Stand. Genomic Sci.">
        <title>High quality draft genomic sequence of Arenimonas donghaensis DSM 18148(T).</title>
        <authorList>
            <person name="Chen F."/>
            <person name="Wang H."/>
            <person name="Cao Y."/>
            <person name="Li X."/>
            <person name="Wang G."/>
        </authorList>
    </citation>
    <scope>NUCLEOTIDE SEQUENCE [LARGE SCALE GENOMIC DNA]</scope>
    <source>
        <strain evidence="15 16">HO3-R19</strain>
    </source>
</reference>
<comment type="caution">
    <text evidence="15">The sequence shown here is derived from an EMBL/GenBank/DDBJ whole genome shotgun (WGS) entry which is preliminary data.</text>
</comment>
<dbReference type="STRING" id="1121014.N788_09795"/>
<comment type="similarity">
    <text evidence="2 12">Belongs to the thiolase-like superfamily. FabH family.</text>
</comment>
<dbReference type="PATRIC" id="fig|1121014.3.peg.718"/>
<evidence type="ECO:0000259" key="13">
    <source>
        <dbReference type="Pfam" id="PF08541"/>
    </source>
</evidence>
<dbReference type="InterPro" id="IPR013747">
    <property type="entry name" value="ACP_syn_III_C"/>
</dbReference>
<feature type="active site" evidence="12">
    <location>
        <position position="251"/>
    </location>
</feature>
<keyword evidence="9 12" id="KW-0511">Multifunctional enzyme</keyword>
<dbReference type="GO" id="GO:0006633">
    <property type="term" value="P:fatty acid biosynthetic process"/>
    <property type="evidence" value="ECO:0007669"/>
    <property type="project" value="UniProtKB-UniRule"/>
</dbReference>
<dbReference type="GO" id="GO:0033818">
    <property type="term" value="F:beta-ketoacyl-acyl-carrier-protein synthase III activity"/>
    <property type="evidence" value="ECO:0007669"/>
    <property type="project" value="UniProtKB-UniRule"/>
</dbReference>
<dbReference type="UniPathway" id="UPA00094"/>
<keyword evidence="16" id="KW-1185">Reference proteome</keyword>
<dbReference type="AlphaFoldDB" id="A0A087MKS3"/>
<evidence type="ECO:0000256" key="6">
    <source>
        <dbReference type="ARBA" id="ARBA00022832"/>
    </source>
</evidence>
<dbReference type="EMBL" id="AVCJ01000003">
    <property type="protein sequence ID" value="KFL37476.1"/>
    <property type="molecule type" value="Genomic_DNA"/>
</dbReference>
<dbReference type="FunFam" id="3.40.47.10:FF:000004">
    <property type="entry name" value="3-oxoacyl-[acyl-carrier-protein] synthase 3"/>
    <property type="match status" value="1"/>
</dbReference>
<keyword evidence="10 12" id="KW-0012">Acyltransferase</keyword>
<dbReference type="Pfam" id="PF08541">
    <property type="entry name" value="ACP_syn_III_C"/>
    <property type="match status" value="1"/>
</dbReference>
<evidence type="ECO:0000256" key="4">
    <source>
        <dbReference type="ARBA" id="ARBA00022516"/>
    </source>
</evidence>
<comment type="catalytic activity">
    <reaction evidence="11">
        <text>malonyl-[ACP] + acetyl-CoA + H(+) = 3-oxobutanoyl-[ACP] + CO2 + CoA</text>
        <dbReference type="Rhea" id="RHEA:12080"/>
        <dbReference type="Rhea" id="RHEA-COMP:9623"/>
        <dbReference type="Rhea" id="RHEA-COMP:9625"/>
        <dbReference type="ChEBI" id="CHEBI:15378"/>
        <dbReference type="ChEBI" id="CHEBI:16526"/>
        <dbReference type="ChEBI" id="CHEBI:57287"/>
        <dbReference type="ChEBI" id="CHEBI:57288"/>
        <dbReference type="ChEBI" id="CHEBI:78449"/>
        <dbReference type="ChEBI" id="CHEBI:78450"/>
        <dbReference type="EC" id="2.3.1.180"/>
    </reaction>
    <physiologicalReaction direction="left-to-right" evidence="11">
        <dbReference type="Rhea" id="RHEA:12081"/>
    </physiologicalReaction>
</comment>
<dbReference type="InterPro" id="IPR016039">
    <property type="entry name" value="Thiolase-like"/>
</dbReference>
<evidence type="ECO:0000256" key="1">
    <source>
        <dbReference type="ARBA" id="ARBA00005194"/>
    </source>
</evidence>
<dbReference type="RefSeq" id="WP_425476472.1">
    <property type="nucleotide sequence ID" value="NZ_AVCJ01000003.1"/>
</dbReference>